<dbReference type="EMBL" id="NPHW01001971">
    <property type="protein sequence ID" value="OXV12169.1"/>
    <property type="molecule type" value="Genomic_DNA"/>
</dbReference>
<protein>
    <submittedName>
        <fullName evidence="1">Uncharacterized protein</fullName>
    </submittedName>
</protein>
<organism evidence="1 2">
    <name type="scientific">Elaphomyces granulatus</name>
    <dbReference type="NCBI Taxonomy" id="519963"/>
    <lineage>
        <taxon>Eukaryota</taxon>
        <taxon>Fungi</taxon>
        <taxon>Dikarya</taxon>
        <taxon>Ascomycota</taxon>
        <taxon>Pezizomycotina</taxon>
        <taxon>Eurotiomycetes</taxon>
        <taxon>Eurotiomycetidae</taxon>
        <taxon>Eurotiales</taxon>
        <taxon>Elaphomycetaceae</taxon>
        <taxon>Elaphomyces</taxon>
    </lineage>
</organism>
<keyword evidence="2" id="KW-1185">Reference proteome</keyword>
<reference evidence="1 2" key="1">
    <citation type="journal article" date="2015" name="Environ. Microbiol.">
        <title>Metagenome sequence of Elaphomyces granulatus from sporocarp tissue reveals Ascomycota ectomycorrhizal fingerprints of genome expansion and a Proteobacteria-rich microbiome.</title>
        <authorList>
            <person name="Quandt C.A."/>
            <person name="Kohler A."/>
            <person name="Hesse C.N."/>
            <person name="Sharpton T.J."/>
            <person name="Martin F."/>
            <person name="Spatafora J.W."/>
        </authorList>
    </citation>
    <scope>NUCLEOTIDE SEQUENCE [LARGE SCALE GENOMIC DNA]</scope>
    <source>
        <strain evidence="1 2">OSC145934</strain>
    </source>
</reference>
<sequence>MQIKIPKTRRIALTETTLEMMGGSIVIRTTQTVISLGKRLICIVLRQLTRERAKERVKTTMLRLRIFKIINYISHQMV</sequence>
<dbReference type="AlphaFoldDB" id="A0A232M6Z1"/>
<evidence type="ECO:0000313" key="2">
    <source>
        <dbReference type="Proteomes" id="UP000243515"/>
    </source>
</evidence>
<name>A0A232M6Z1_9EURO</name>
<accession>A0A232M6Z1</accession>
<comment type="caution">
    <text evidence="1">The sequence shown here is derived from an EMBL/GenBank/DDBJ whole genome shotgun (WGS) entry which is preliminary data.</text>
</comment>
<proteinExistence type="predicted"/>
<evidence type="ECO:0000313" key="1">
    <source>
        <dbReference type="EMBL" id="OXV12169.1"/>
    </source>
</evidence>
<dbReference type="Proteomes" id="UP000243515">
    <property type="component" value="Unassembled WGS sequence"/>
</dbReference>
<feature type="non-terminal residue" evidence="1">
    <location>
        <position position="78"/>
    </location>
</feature>
<gene>
    <name evidence="1" type="ORF">Egran_00070</name>
</gene>